<proteinExistence type="predicted"/>
<feature type="region of interest" description="Disordered" evidence="1">
    <location>
        <begin position="50"/>
        <end position="105"/>
    </location>
</feature>
<name>A0A834BYH9_ORYME</name>
<dbReference type="AlphaFoldDB" id="A0A834BYH9"/>
<sequence length="121" mass="12984">MPARAACYCRLLHERTHGAVVITQSRRTPPSDHQVTARSGGFICTVVVLHPSTSSDSQRPELPQHRSPPPPPSPPQHPLIRSGTLTAQHTRKISGDSASPPARAPMLMSLSSACTVLVVKQ</sequence>
<accession>A0A834BYH9</accession>
<dbReference type="EMBL" id="WKFB01000598">
    <property type="protein sequence ID" value="KAF6719530.1"/>
    <property type="molecule type" value="Genomic_DNA"/>
</dbReference>
<gene>
    <name evidence="2" type="ORF">FQA47_017735</name>
</gene>
<protein>
    <submittedName>
        <fullName evidence="2">Uncharacterized protein</fullName>
    </submittedName>
</protein>
<evidence type="ECO:0000256" key="1">
    <source>
        <dbReference type="SAM" id="MobiDB-lite"/>
    </source>
</evidence>
<comment type="caution">
    <text evidence="2">The sequence shown here is derived from an EMBL/GenBank/DDBJ whole genome shotgun (WGS) entry which is preliminary data.</text>
</comment>
<feature type="compositionally biased region" description="Pro residues" evidence="1">
    <location>
        <begin position="66"/>
        <end position="77"/>
    </location>
</feature>
<evidence type="ECO:0000313" key="3">
    <source>
        <dbReference type="Proteomes" id="UP000646548"/>
    </source>
</evidence>
<reference evidence="2" key="1">
    <citation type="journal article" name="BMC Genomics">
        <title>Long-read sequencing and de novo genome assembly of marine medaka (Oryzias melastigma).</title>
        <authorList>
            <person name="Liang P."/>
            <person name="Saqib H.S.A."/>
            <person name="Ni X."/>
            <person name="Shen Y."/>
        </authorList>
    </citation>
    <scope>NUCLEOTIDE SEQUENCE</scope>
    <source>
        <strain evidence="2">Bigg-433</strain>
    </source>
</reference>
<dbReference type="Proteomes" id="UP000646548">
    <property type="component" value="Unassembled WGS sequence"/>
</dbReference>
<evidence type="ECO:0000313" key="2">
    <source>
        <dbReference type="EMBL" id="KAF6719530.1"/>
    </source>
</evidence>
<organism evidence="2 3">
    <name type="scientific">Oryzias melastigma</name>
    <name type="common">Marine medaka</name>
    <dbReference type="NCBI Taxonomy" id="30732"/>
    <lineage>
        <taxon>Eukaryota</taxon>
        <taxon>Metazoa</taxon>
        <taxon>Chordata</taxon>
        <taxon>Craniata</taxon>
        <taxon>Vertebrata</taxon>
        <taxon>Euteleostomi</taxon>
        <taxon>Actinopterygii</taxon>
        <taxon>Neopterygii</taxon>
        <taxon>Teleostei</taxon>
        <taxon>Neoteleostei</taxon>
        <taxon>Acanthomorphata</taxon>
        <taxon>Ovalentaria</taxon>
        <taxon>Atherinomorphae</taxon>
        <taxon>Beloniformes</taxon>
        <taxon>Adrianichthyidae</taxon>
        <taxon>Oryziinae</taxon>
        <taxon>Oryzias</taxon>
    </lineage>
</organism>